<feature type="compositionally biased region" description="Basic and acidic residues" evidence="2">
    <location>
        <begin position="707"/>
        <end position="729"/>
    </location>
</feature>
<dbReference type="Gene3D" id="1.25.10.10">
    <property type="entry name" value="Leucine-rich Repeat Variant"/>
    <property type="match status" value="1"/>
</dbReference>
<dbReference type="InterPro" id="IPR011989">
    <property type="entry name" value="ARM-like"/>
</dbReference>
<feature type="region of interest" description="Disordered" evidence="2">
    <location>
        <begin position="680"/>
        <end position="751"/>
    </location>
</feature>
<dbReference type="GO" id="GO:0005524">
    <property type="term" value="F:ATP binding"/>
    <property type="evidence" value="ECO:0007669"/>
    <property type="project" value="InterPro"/>
</dbReference>
<sequence>MNQKELKSTAQDYLQKAGNVSLEYLNIFKNKLATTVVDTVYMAESITKNVIPGNPVTREYEVTRHIGSAGPGLLWKLYSGFKKSTKQEATVFVLQKKSLEIFSKKDRDLITEAFKKGATQLARIKHPRILSLQHQLEESKDSLAFATEPCFCSLANALGNHENMPSPLPDEFKQFKLLEVEIKYGIMQIAEALSFLHKDVKLLHRNICPESVIINSNGAWKLAGFELFVNNNNDPNDALKFPFKEWDGSVAPVLNPSLEYLAPEYGISSKCDCSSDMFSFGMLFYSVYNNGKTLYNCDGNYSTFVRNAEELKRITNTKMNCIPDEIKEYLKMLMHLNSELRPDAGQVLKIPFFDDIAVKTLEYLDSSFQVDNLQKSVFFKSLPQIIDKLPQRVCLQRIIPCLEQEFINPDMIPFLLPSIFLIAEQSSTDEYVKYILPRLKIIFKIQKPIQILLIILKNMGLILSKTPPTDIKEHILPLVCRSLEAETVEIQELCLSTLPSFAHLIDTNSMKHQIIPRIRKLCLESSTISVRVNSLICIGKILEHLEKWVVLDDILPILEKITTRDSAVLMAMLGIYKIVLTHPKLGITKDLLATRVVPFLIPICVDNNLNMKQFNAYMSLVKEMLTQVENEQKKKLEQIEALEREKSIIPYSMAGNVSAKPKEVVKGPDTMMDQLMAGYGITSNQNSNPPPSFYSENLVQSSSGNIPKKELTLSEKQELASKLEKEEPKNVSSSRKNYQPSTNSTKNLTDNLMDRNLNDLSLSQSSNQKSIQNNSNFDLLTSSMSNSSLNTSTSTQFQNSFQNNKQFSSSSSFPALNPMNQPRHQFNNNQQQNNQNLGFFGNLALPAPTQNTPTITPNNFINNNNFNSLGSMRPTSQFNNSNIPLIPGPPRFNTPINPTPANNSNNSKKSALDDLADIFG</sequence>
<feature type="region of interest" description="Disordered" evidence="2">
    <location>
        <begin position="897"/>
        <end position="920"/>
    </location>
</feature>
<organism evidence="4 5">
    <name type="scientific">Brachionus calyciflorus</name>
    <dbReference type="NCBI Taxonomy" id="104777"/>
    <lineage>
        <taxon>Eukaryota</taxon>
        <taxon>Metazoa</taxon>
        <taxon>Spiralia</taxon>
        <taxon>Gnathifera</taxon>
        <taxon>Rotifera</taxon>
        <taxon>Eurotatoria</taxon>
        <taxon>Monogononta</taxon>
        <taxon>Pseudotrocha</taxon>
        <taxon>Ploima</taxon>
        <taxon>Brachionidae</taxon>
        <taxon>Brachionus</taxon>
    </lineage>
</organism>
<feature type="compositionally biased region" description="Low complexity" evidence="2">
    <location>
        <begin position="897"/>
        <end position="909"/>
    </location>
</feature>
<dbReference type="Gene3D" id="1.10.510.10">
    <property type="entry name" value="Transferase(Phosphotransferase) domain 1"/>
    <property type="match status" value="1"/>
</dbReference>
<dbReference type="Gene3D" id="3.30.200.20">
    <property type="entry name" value="Phosphorylase Kinase, domain 1"/>
    <property type="match status" value="1"/>
</dbReference>
<dbReference type="SUPFAM" id="SSF48371">
    <property type="entry name" value="ARM repeat"/>
    <property type="match status" value="1"/>
</dbReference>
<proteinExistence type="inferred from homology"/>
<gene>
    <name evidence="4" type="ORF">OXX778_LOCUS3492</name>
</gene>
<dbReference type="OrthoDB" id="79687at2759"/>
<dbReference type="InterPro" id="IPR051177">
    <property type="entry name" value="CIK-Related_Protein"/>
</dbReference>
<comment type="caution">
    <text evidence="4">The sequence shown here is derived from an EMBL/GenBank/DDBJ whole genome shotgun (WGS) entry which is preliminary data.</text>
</comment>
<dbReference type="InterPro" id="IPR011009">
    <property type="entry name" value="Kinase-like_dom_sf"/>
</dbReference>
<dbReference type="EMBL" id="CAJNOC010000311">
    <property type="protein sequence ID" value="CAF0742939.1"/>
    <property type="molecule type" value="Genomic_DNA"/>
</dbReference>
<evidence type="ECO:0000313" key="4">
    <source>
        <dbReference type="EMBL" id="CAF0742939.1"/>
    </source>
</evidence>
<dbReference type="SUPFAM" id="SSF56112">
    <property type="entry name" value="Protein kinase-like (PK-like)"/>
    <property type="match status" value="1"/>
</dbReference>
<feature type="compositionally biased region" description="Polar residues" evidence="2">
    <location>
        <begin position="730"/>
        <end position="750"/>
    </location>
</feature>
<comment type="similarity">
    <text evidence="1">Belongs to the protein kinase superfamily.</text>
</comment>
<dbReference type="PANTHER" id="PTHR12984:SF6">
    <property type="entry name" value="SCY1-LIKE PROTEIN 2"/>
    <property type="match status" value="1"/>
</dbReference>
<dbReference type="GO" id="GO:0004672">
    <property type="term" value="F:protein kinase activity"/>
    <property type="evidence" value="ECO:0007669"/>
    <property type="project" value="InterPro"/>
</dbReference>
<accession>A0A813NTL0</accession>
<dbReference type="InterPro" id="IPR016024">
    <property type="entry name" value="ARM-type_fold"/>
</dbReference>
<evidence type="ECO:0000259" key="3">
    <source>
        <dbReference type="PROSITE" id="PS50011"/>
    </source>
</evidence>
<dbReference type="CDD" id="cd14011">
    <property type="entry name" value="PK_SCY1_like"/>
    <property type="match status" value="1"/>
</dbReference>
<dbReference type="SMART" id="SM00220">
    <property type="entry name" value="S_TKc"/>
    <property type="match status" value="1"/>
</dbReference>
<protein>
    <recommendedName>
        <fullName evidence="3">Protein kinase domain-containing protein</fullName>
    </recommendedName>
</protein>
<keyword evidence="5" id="KW-1185">Reference proteome</keyword>
<feature type="domain" description="Protein kinase" evidence="3">
    <location>
        <begin position="60"/>
        <end position="353"/>
    </location>
</feature>
<dbReference type="PANTHER" id="PTHR12984">
    <property type="entry name" value="SCY1-RELATED S/T PROTEIN KINASE-LIKE"/>
    <property type="match status" value="1"/>
</dbReference>
<evidence type="ECO:0000256" key="1">
    <source>
        <dbReference type="ARBA" id="ARBA00038349"/>
    </source>
</evidence>
<dbReference type="InterPro" id="IPR000719">
    <property type="entry name" value="Prot_kinase_dom"/>
</dbReference>
<dbReference type="AlphaFoldDB" id="A0A813NTL0"/>
<feature type="compositionally biased region" description="Polar residues" evidence="2">
    <location>
        <begin position="694"/>
        <end position="705"/>
    </location>
</feature>
<reference evidence="4" key="1">
    <citation type="submission" date="2021-02" db="EMBL/GenBank/DDBJ databases">
        <authorList>
            <person name="Nowell W R."/>
        </authorList>
    </citation>
    <scope>NUCLEOTIDE SEQUENCE</scope>
    <source>
        <strain evidence="4">Ploen Becks lab</strain>
    </source>
</reference>
<dbReference type="Proteomes" id="UP000663879">
    <property type="component" value="Unassembled WGS sequence"/>
</dbReference>
<name>A0A813NTL0_9BILA</name>
<dbReference type="PROSITE" id="PS50011">
    <property type="entry name" value="PROTEIN_KINASE_DOM"/>
    <property type="match status" value="1"/>
</dbReference>
<dbReference type="Pfam" id="PF00069">
    <property type="entry name" value="Pkinase"/>
    <property type="match status" value="1"/>
</dbReference>
<evidence type="ECO:0000256" key="2">
    <source>
        <dbReference type="SAM" id="MobiDB-lite"/>
    </source>
</evidence>
<evidence type="ECO:0000313" key="5">
    <source>
        <dbReference type="Proteomes" id="UP000663879"/>
    </source>
</evidence>